<dbReference type="Pfam" id="PF12359">
    <property type="entry name" value="DUF3645"/>
    <property type="match status" value="1"/>
</dbReference>
<proteinExistence type="predicted"/>
<evidence type="ECO:0000313" key="11">
    <source>
        <dbReference type="EMBL" id="KAL2793844.1"/>
    </source>
</evidence>
<dbReference type="InterPro" id="IPR051346">
    <property type="entry name" value="OTU_Deubiquitinase"/>
</dbReference>
<feature type="domain" description="DUF3645" evidence="9">
    <location>
        <begin position="2107"/>
        <end position="2139"/>
    </location>
</feature>
<keyword evidence="5" id="KW-0378">Hydrolase</keyword>
<comment type="catalytic activity">
    <reaction evidence="1">
        <text>Thiol-dependent hydrolysis of ester, thioester, amide, peptide and isopeptide bonds formed by the C-terminal Gly of ubiquitin (a 76-residue protein attached to proteins as an intracellular targeting signal).</text>
        <dbReference type="EC" id="3.4.19.12"/>
    </reaction>
</comment>
<feature type="region of interest" description="Disordered" evidence="7">
    <location>
        <begin position="2843"/>
        <end position="2876"/>
    </location>
</feature>
<reference evidence="11 12" key="1">
    <citation type="submission" date="2024-07" db="EMBL/GenBank/DDBJ databases">
        <title>Section-level genome sequencing and comparative genomics of Aspergillus sections Usti and Cavernicolus.</title>
        <authorList>
            <consortium name="Lawrence Berkeley National Laboratory"/>
            <person name="Nybo J.L."/>
            <person name="Vesth T.C."/>
            <person name="Theobald S."/>
            <person name="Frisvad J.C."/>
            <person name="Larsen T.O."/>
            <person name="Kjaerboelling I."/>
            <person name="Rothschild-Mancinelli K."/>
            <person name="Lyhne E.K."/>
            <person name="Kogle M.E."/>
            <person name="Barry K."/>
            <person name="Clum A."/>
            <person name="Na H."/>
            <person name="Ledsgaard L."/>
            <person name="Lin J."/>
            <person name="Lipzen A."/>
            <person name="Kuo A."/>
            <person name="Riley R."/>
            <person name="Mondo S."/>
            <person name="Labutti K."/>
            <person name="Haridas S."/>
            <person name="Pangalinan J."/>
            <person name="Salamov A.A."/>
            <person name="Simmons B.A."/>
            <person name="Magnuson J.K."/>
            <person name="Chen J."/>
            <person name="Drula E."/>
            <person name="Henrissat B."/>
            <person name="Wiebenga A."/>
            <person name="Lubbers R.J."/>
            <person name="Gomes A.C."/>
            <person name="Makela M.R."/>
            <person name="Stajich J."/>
            <person name="Grigoriev I.V."/>
            <person name="Mortensen U.H."/>
            <person name="De Vries R.P."/>
            <person name="Baker S.E."/>
            <person name="Andersen M.R."/>
        </authorList>
    </citation>
    <scope>NUCLEOTIDE SEQUENCE [LARGE SCALE GENOMIC DNA]</scope>
    <source>
        <strain evidence="11 12">CBS 209.92</strain>
    </source>
</reference>
<dbReference type="PANTHER" id="PTHR13367">
    <property type="entry name" value="UBIQUITIN THIOESTERASE"/>
    <property type="match status" value="1"/>
</dbReference>
<evidence type="ECO:0000256" key="1">
    <source>
        <dbReference type="ARBA" id="ARBA00000707"/>
    </source>
</evidence>
<evidence type="ECO:0000256" key="6">
    <source>
        <dbReference type="ARBA" id="ARBA00022807"/>
    </source>
</evidence>
<dbReference type="InterPro" id="IPR022099">
    <property type="entry name" value="DUF3638"/>
</dbReference>
<dbReference type="InterPro" id="IPR046541">
    <property type="entry name" value="DUF6606"/>
</dbReference>
<feature type="domain" description="DUF6606" evidence="10">
    <location>
        <begin position="46"/>
        <end position="230"/>
    </location>
</feature>
<feature type="compositionally biased region" description="Polar residues" evidence="7">
    <location>
        <begin position="1615"/>
        <end position="1631"/>
    </location>
</feature>
<evidence type="ECO:0000256" key="3">
    <source>
        <dbReference type="ARBA" id="ARBA00022670"/>
    </source>
</evidence>
<dbReference type="InterPro" id="IPR022105">
    <property type="entry name" value="DUF3645"/>
</dbReference>
<organism evidence="11 12">
    <name type="scientific">Aspergillus keveii</name>
    <dbReference type="NCBI Taxonomy" id="714993"/>
    <lineage>
        <taxon>Eukaryota</taxon>
        <taxon>Fungi</taxon>
        <taxon>Dikarya</taxon>
        <taxon>Ascomycota</taxon>
        <taxon>Pezizomycotina</taxon>
        <taxon>Eurotiomycetes</taxon>
        <taxon>Eurotiomycetidae</taxon>
        <taxon>Eurotiales</taxon>
        <taxon>Aspergillaceae</taxon>
        <taxon>Aspergillus</taxon>
        <taxon>Aspergillus subgen. Nidulantes</taxon>
    </lineage>
</organism>
<evidence type="ECO:0000256" key="5">
    <source>
        <dbReference type="ARBA" id="ARBA00022801"/>
    </source>
</evidence>
<protein>
    <recommendedName>
        <fullName evidence="2">ubiquitinyl hydrolase 1</fullName>
        <ecNumber evidence="2">3.4.19.12</ecNumber>
    </recommendedName>
</protein>
<keyword evidence="6" id="KW-0788">Thiol protease</keyword>
<evidence type="ECO:0000256" key="4">
    <source>
        <dbReference type="ARBA" id="ARBA00022786"/>
    </source>
</evidence>
<keyword evidence="12" id="KW-1185">Reference proteome</keyword>
<feature type="compositionally biased region" description="Acidic residues" evidence="7">
    <location>
        <begin position="2843"/>
        <end position="2861"/>
    </location>
</feature>
<evidence type="ECO:0000259" key="10">
    <source>
        <dbReference type="Pfam" id="PF20255"/>
    </source>
</evidence>
<gene>
    <name evidence="11" type="ORF">BJX66DRAFT_351515</name>
</gene>
<dbReference type="EC" id="3.4.19.12" evidence="2"/>
<dbReference type="EMBL" id="JBFTWV010000052">
    <property type="protein sequence ID" value="KAL2793844.1"/>
    <property type="molecule type" value="Genomic_DNA"/>
</dbReference>
<dbReference type="Proteomes" id="UP001610563">
    <property type="component" value="Unassembled WGS sequence"/>
</dbReference>
<comment type="caution">
    <text evidence="11">The sequence shown here is derived from an EMBL/GenBank/DDBJ whole genome shotgun (WGS) entry which is preliminary data.</text>
</comment>
<evidence type="ECO:0000259" key="9">
    <source>
        <dbReference type="Pfam" id="PF12359"/>
    </source>
</evidence>
<feature type="region of interest" description="Disordered" evidence="7">
    <location>
        <begin position="1615"/>
        <end position="1641"/>
    </location>
</feature>
<evidence type="ECO:0000313" key="12">
    <source>
        <dbReference type="Proteomes" id="UP001610563"/>
    </source>
</evidence>
<dbReference type="Pfam" id="PF12340">
    <property type="entry name" value="DUF3638"/>
    <property type="match status" value="1"/>
</dbReference>
<feature type="domain" description="DUF3638" evidence="8">
    <location>
        <begin position="1766"/>
        <end position="1988"/>
    </location>
</feature>
<keyword evidence="4" id="KW-0833">Ubl conjugation pathway</keyword>
<name>A0ABR4G560_9EURO</name>
<dbReference type="Pfam" id="PF20255">
    <property type="entry name" value="DUF6606"/>
    <property type="match status" value="1"/>
</dbReference>
<evidence type="ECO:0000256" key="7">
    <source>
        <dbReference type="SAM" id="MobiDB-lite"/>
    </source>
</evidence>
<keyword evidence="3" id="KW-0645">Protease</keyword>
<evidence type="ECO:0000259" key="8">
    <source>
        <dbReference type="Pfam" id="PF12340"/>
    </source>
</evidence>
<sequence>MAARSSLWSIFNHVFLPPKLPGKADAEEELMERDLIRRMLETVVILKENSLIKAFKKISSETSVFIRVLEQNAGLLIRKSPHNEPKVIIEAFETSPTAEQALSAKGALQWDFPGVAVSVPNDVFDNPEFQKRLAAFLKNASREHLDQVAIKDRNTVHPAIIMQFLMTLLDANGERISLPVLRKRVKDDRRSSFWLVLGVSVQRLLYLQLGSEAGRIQYKALMCLFLARLLSDCVRDLSSDKCEFLKVKLCRRLAKLDSERESLGSSDGPTHAFTGVPTVVEFLCTKSIDVATTALENEWKNWKKDFQRRVPKLPTRASHEDHCLELPNSLAYLRETLKPAQHHHSGAKAVDPRSLSQIAEKNTSKEFSSLIKIYSSLALREMAIESKSIKIPSSQEATENKCVDLALTITELANSITEYISAVGEAYNGNSEQMSVFILNIFDLWVAMDKCATFAYPLLILDVLLLPRWKQLKRLQTIQSHLHLRCARAKHDRMTIFAGPERGCFAERYVESSGGSSLERLGELIKHSSATSHREKQAELERINATYDDLTENLKTTPCTQLRNPDGSHDIRGCHHCFYMRSRRRLEIKVHEDFLPMEHHNEVQQRSIVFELKVPRAFAAYREATSNITYCNNQKNACFSLASPTKSFLKTHYGCRGLPARTDNVLLPHGLTWSYYDSKRKRWSVEFPEQLSFAHHFVLDIPKELPFSALYSSTTFAPDGPGPSSYEVTSSIGECPSELTVHEYLAHQSLIGGRNRRWLSILSELGSSNINFTLYSTTTLFHHLAFQAGPRLPNDSMRTVHVTFTDLSFCSRLAEQISRHLEAIATNWRETNYMETLLTLSIRLTFSPFLTSRSSFETEALRCFFEDSLTMQESLVVDMSTFLSPLLRAGAERHPGSLSMAIDTVWPSGVRAQRQYGDWHLLPSPYDNWATSTTHAFEGASLQVLFFHLLEGHLMINGQTVGKLPADIRDSATLKELFGNQRLFAQPSSLRGMDYLLSNRAENHHIHLLYRNKRLIIQARLIDTTLELIPRCVFGAGTDFDLPLPLIADCFHWLDLKTGSLEIRQKPRIWTKRLSNWTIDVRSRTAQRRASTLVDPFSKLAQAISKIFLHFEDPFSLTIFQPPHAGTLYGLRSMLVLRDADDYSQRSIITPIGQVVYEHYRGHVLVKVDGTSRYARYTINDLLGRLECPAEPGLLYAKAQLHAFTSHSLPDPLTGRTGTQEALACLESGYCPPWAPLDSDSLGILTQLSNLTPRREYCPKDKRCQRTSRTMIFRLSQFSTNGSHITLKTEPNNVKLLERARWRRSIYATLDDTHEKLAQPEDLPYSSRDGWCTSKSVSNVREIVTLLREKPSTIHTARKLLNLLEDWPSIGGYAISCDLYHIGEYLSVDLAEQWGALVNLCRQATDKDVYDLMFQLGAIAFREDIDMTIIRVIVSFFILRELQSLVFPRYLSFIGFKKDEKPTTDMLLPIIRISYQPSNSILLSKKGRGKILDENTRFEDNEGCEKEGLELAELLVGQWPCAQPSVHGFEAAYIDISEAMKALLPEWQRMYHNAQPKCHIIKVQTILNSHYRAAHNPAASVLANHLKKEILGPPRRSHFSHTWLGETLLKKPANSSTSLSASITGNIPQDSNELRLPGGPRPPSSEILELGIIAQKLGQSDCSVRSRYAEDLNRSILALKMTDPAVDNAGSRLSDNIREKMKLDKESASAPLRSTSPHQFVPGMRGLFIAYALCIARLQKLLRMRGAFTKHDEGKLSQERADQGHIDWEREDFPDWLLLKIDANIQIRKDQVIVAQEMISPTSRSNSVLQMNMGQGKTSVIMPMVAAVLANGAVLNRLLVPKALLSQAEQILQARLGGLLGREIIHVPFSRRTRTTASLIKDYHELHKEILDTSGIIIGIPEHVLSFKLSGLQRLADSKLSEAVCMIESQKWIDEVCRDVLDECDFTLAVRTQLIYPGGAQLAVDGHPDRWEVAMSVLGLVALHLEDLARDYLQSIDVLERNSTGFPVTHILRKDVEEALISKIVDDICKRRTSILPLGECNERDKEAIKIFISQEKLEKRLIKRISRLFRDDPKARKNVYLLRGFLVQGILILCLKKRWNVQYGLHHGRDPMAVPFHAKGVPSDQAEWGHPDVAILFTCLAFYYEGLSVSQLKQSLEAVLKSDHPATEYDRWTRTSSTLPEALRHWNAITVDDVCLMAHIWRHLRYTPIVINHFLSSFVFPLHAKQFATKLQASGWDVPLYSNSSIQASEEIRPGITTGFSGTNDNRRLLPLTIEQCDLPSLSHTNAEVLTYLLQPRNRGYRVTADPEGRRWSEVDLLKSLHMAKIRILIDVGASIMEMNNLTVAWTWLQEDWGAQGAVYFNEDNKPLVVYRNGKHVPLFASPFADDMRDCVIYLDEAHTRGTDLKLPPDALGALTLGLGQTKDHTVQAAMSLRQLGTTQSVRFLAPPEVHQSILDVCKKTSNDATRHALRILQPLYFAQGKDFCQRMQAAISYKKFLSNPEHRKAYLGVLQQPEQQTLEQLYKPYHPSATASPSADKSIAPCGRVSTLMKTLEERRQESQVYESILNSALEEVEQEREPKALKFPGLHASILSFARGGLLVLEDIVTAAETLEDTQLGLKCHIQGASLVAHLYLSAEFSRTIKLKKSVGKDDTYTRPVTWFLFNTTTKIAVVIIPEEAEALIPVMRGHPSPDTHLIMYSAPWTKAMLHFNRLNYYALPSLPDGWKPPSWLPFEIGILGGRLYFEFSEYEDILARLYSISGDPAEDAESPDLWAVAKSRLSFLQEWLAIRRQGQDISDTPMGYVCQDWQLRSDHPFFPTAPVNTPGENGPGLESLRFEVEEDKEEEYYTSDDGMDEEMVDLDSSNSSDYEDALAE</sequence>
<accession>A0ABR4G560</accession>
<evidence type="ECO:0000256" key="2">
    <source>
        <dbReference type="ARBA" id="ARBA00012759"/>
    </source>
</evidence>
<dbReference type="PANTHER" id="PTHR13367:SF33">
    <property type="entry name" value="P-LOOP CONTAINING NUCLEOSIDE TRIPHOSPHATE HYDROLASE PROTEIN"/>
    <property type="match status" value="1"/>
</dbReference>